<keyword evidence="1" id="KW-0732">Signal</keyword>
<dbReference type="Proteomes" id="UP000320593">
    <property type="component" value="Unassembled WGS sequence"/>
</dbReference>
<dbReference type="EMBL" id="VLLF01000007">
    <property type="protein sequence ID" value="TWI84590.1"/>
    <property type="molecule type" value="Genomic_DNA"/>
</dbReference>
<proteinExistence type="predicted"/>
<feature type="signal peptide" evidence="1">
    <location>
        <begin position="1"/>
        <end position="21"/>
    </location>
</feature>
<dbReference type="PROSITE" id="PS51257">
    <property type="entry name" value="PROKAR_LIPOPROTEIN"/>
    <property type="match status" value="1"/>
</dbReference>
<protein>
    <submittedName>
        <fullName evidence="3">Outer membrane surface antigen</fullName>
    </submittedName>
</protein>
<name>A0A562SVB5_9HYPH</name>
<evidence type="ECO:0000313" key="4">
    <source>
        <dbReference type="Proteomes" id="UP000320593"/>
    </source>
</evidence>
<dbReference type="Pfam" id="PF16998">
    <property type="entry name" value="17kDa_Anti_2"/>
    <property type="match status" value="1"/>
</dbReference>
<evidence type="ECO:0000256" key="1">
    <source>
        <dbReference type="SAM" id="SignalP"/>
    </source>
</evidence>
<feature type="chain" id="PRO_5022036400" evidence="1">
    <location>
        <begin position="22"/>
        <end position="157"/>
    </location>
</feature>
<comment type="caution">
    <text evidence="3">The sequence shown here is derived from an EMBL/GenBank/DDBJ whole genome shotgun (WGS) entry which is preliminary data.</text>
</comment>
<sequence length="157" mass="16445">MIGKWPHMVALCKIQPRAVLAAAILPVLGACTQVTVPLGSNDVQTPIVLSGEMGLSADEAFTDIDAQDRAEIAAVLADLISKETATQTVATEMRWLNGESGNSGTVSKLDLADYQATGCFSFQTTANTIAGVKLYSGTACKDARNILDVASLRVTEA</sequence>
<evidence type="ECO:0000313" key="3">
    <source>
        <dbReference type="EMBL" id="TWI84590.1"/>
    </source>
</evidence>
<evidence type="ECO:0000259" key="2">
    <source>
        <dbReference type="Pfam" id="PF16998"/>
    </source>
</evidence>
<dbReference type="InterPro" id="IPR032635">
    <property type="entry name" value="Anti_2"/>
</dbReference>
<organism evidence="3 4">
    <name type="scientific">Roseibium hamelinense</name>
    <dbReference type="NCBI Taxonomy" id="150831"/>
    <lineage>
        <taxon>Bacteria</taxon>
        <taxon>Pseudomonadati</taxon>
        <taxon>Pseudomonadota</taxon>
        <taxon>Alphaproteobacteria</taxon>
        <taxon>Hyphomicrobiales</taxon>
        <taxon>Stappiaceae</taxon>
        <taxon>Roseibium</taxon>
    </lineage>
</organism>
<reference evidence="3 4" key="1">
    <citation type="submission" date="2019-07" db="EMBL/GenBank/DDBJ databases">
        <title>Genomic Encyclopedia of Archaeal and Bacterial Type Strains, Phase II (KMG-II): from individual species to whole genera.</title>
        <authorList>
            <person name="Goeker M."/>
        </authorList>
    </citation>
    <scope>NUCLEOTIDE SEQUENCE [LARGE SCALE GENOMIC DNA]</scope>
    <source>
        <strain evidence="3 4">ATCC BAA-252</strain>
    </source>
</reference>
<feature type="domain" description="Surface antigen" evidence="2">
    <location>
        <begin position="69"/>
        <end position="149"/>
    </location>
</feature>
<dbReference type="AlphaFoldDB" id="A0A562SVB5"/>
<accession>A0A562SVB5</accession>
<keyword evidence="4" id="KW-1185">Reference proteome</keyword>
<gene>
    <name evidence="3" type="ORF">JM93_02922</name>
</gene>